<sequence>MRLDLNSLAVQSFATSPISEIALPADTGKGGPDSYCYICYETGNTVPSCVFACEPVLTDPETHFEPCTHQLTCRNCV</sequence>
<dbReference type="AlphaFoldDB" id="A0A841GRY1"/>
<dbReference type="Proteomes" id="UP000582837">
    <property type="component" value="Unassembled WGS sequence"/>
</dbReference>
<gene>
    <name evidence="1" type="ORF">HNQ61_001557</name>
</gene>
<organism evidence="1 2">
    <name type="scientific">Longimicrobium terrae</name>
    <dbReference type="NCBI Taxonomy" id="1639882"/>
    <lineage>
        <taxon>Bacteria</taxon>
        <taxon>Pseudomonadati</taxon>
        <taxon>Gemmatimonadota</taxon>
        <taxon>Longimicrobiia</taxon>
        <taxon>Longimicrobiales</taxon>
        <taxon>Longimicrobiaceae</taxon>
        <taxon>Longimicrobium</taxon>
    </lineage>
</organism>
<dbReference type="RefSeq" id="WP_170039534.1">
    <property type="nucleotide sequence ID" value="NZ_JABDTL010000002.1"/>
</dbReference>
<accession>A0A841GRY1</accession>
<dbReference type="EMBL" id="JACHIA010000003">
    <property type="protein sequence ID" value="MBB6069940.1"/>
    <property type="molecule type" value="Genomic_DNA"/>
</dbReference>
<name>A0A841GRY1_9BACT</name>
<reference evidence="1 2" key="1">
    <citation type="submission" date="2020-08" db="EMBL/GenBank/DDBJ databases">
        <title>Genomic Encyclopedia of Type Strains, Phase IV (KMG-IV): sequencing the most valuable type-strain genomes for metagenomic binning, comparative biology and taxonomic classification.</title>
        <authorList>
            <person name="Goeker M."/>
        </authorList>
    </citation>
    <scope>NUCLEOTIDE SEQUENCE [LARGE SCALE GENOMIC DNA]</scope>
    <source>
        <strain evidence="1 2">DSM 29007</strain>
    </source>
</reference>
<evidence type="ECO:0000313" key="1">
    <source>
        <dbReference type="EMBL" id="MBB6069940.1"/>
    </source>
</evidence>
<evidence type="ECO:0000313" key="2">
    <source>
        <dbReference type="Proteomes" id="UP000582837"/>
    </source>
</evidence>
<comment type="caution">
    <text evidence="1">The sequence shown here is derived from an EMBL/GenBank/DDBJ whole genome shotgun (WGS) entry which is preliminary data.</text>
</comment>
<proteinExistence type="predicted"/>
<protein>
    <submittedName>
        <fullName evidence="1">Uncharacterized protein</fullName>
    </submittedName>
</protein>
<keyword evidence="2" id="KW-1185">Reference proteome</keyword>